<dbReference type="GO" id="GO:0008990">
    <property type="term" value="F:rRNA (guanine-N2-)-methyltransferase activity"/>
    <property type="evidence" value="ECO:0007669"/>
    <property type="project" value="UniProtKB-UniRule"/>
</dbReference>
<dbReference type="PANTHER" id="PTHR36112">
    <property type="entry name" value="RIBOSOMAL RNA SMALL SUBUNIT METHYLTRANSFERASE J"/>
    <property type="match status" value="1"/>
</dbReference>
<accession>A0A0C5VPE2</accession>
<feature type="binding site" evidence="1">
    <location>
        <begin position="54"/>
        <end position="55"/>
    </location>
    <ligand>
        <name>S-adenosyl-L-methionine</name>
        <dbReference type="ChEBI" id="CHEBI:59789"/>
    </ligand>
</feature>
<comment type="function">
    <text evidence="1">Specifically methylates the guanosine in position 1516 of 16S rRNA.</text>
</comment>
<dbReference type="KEGG" id="gsn:YC6258_04490"/>
<evidence type="ECO:0000313" key="2">
    <source>
        <dbReference type="EMBL" id="AJQ96522.1"/>
    </source>
</evidence>
<reference evidence="2 3" key="1">
    <citation type="submission" date="2014-01" db="EMBL/GenBank/DDBJ databases">
        <title>Full genme sequencing of cellulolytic bacterium Gynuella sunshinyii YC6258T gen. nov., sp. nov.</title>
        <authorList>
            <person name="Khan H."/>
            <person name="Chung E.J."/>
            <person name="Chung Y.R."/>
        </authorList>
    </citation>
    <scope>NUCLEOTIDE SEQUENCE [LARGE SCALE GENOMIC DNA]</scope>
    <source>
        <strain evidence="2 3">YC6258</strain>
    </source>
</reference>
<dbReference type="InterPro" id="IPR029063">
    <property type="entry name" value="SAM-dependent_MTases_sf"/>
</dbReference>
<dbReference type="PATRIC" id="fig|1445510.3.peg.4453"/>
<keyword evidence="1" id="KW-0808">Transferase</keyword>
<dbReference type="Gene3D" id="3.40.50.150">
    <property type="entry name" value="Vaccinia Virus protein VP39"/>
    <property type="match status" value="1"/>
</dbReference>
<sequence length="183" mass="20013">MGHRRLYGGGKGQDLAKAIGLNKASGIKVLDATAGLGRDAFVLASLGCHVQLWERNPVVHALLSDGLLRAEAHSETAEIVTRMELCAGVASAHKTSWPEVIYLDPMFPPSKKSAKPKKDMQLFHQLVQQDLDADELLPWALKTAKNRVVVKRPRIAPYLAGVKPSFELTGKSNRFDVYVNAGF</sequence>
<feature type="binding site" evidence="1">
    <location>
        <begin position="38"/>
        <end position="39"/>
    </location>
    <ligand>
        <name>S-adenosyl-L-methionine</name>
        <dbReference type="ChEBI" id="CHEBI:59789"/>
    </ligand>
</feature>
<dbReference type="HAMAP" id="MF_01523">
    <property type="entry name" value="16SrRNA_methyltr_J"/>
    <property type="match status" value="1"/>
</dbReference>
<evidence type="ECO:0000256" key="1">
    <source>
        <dbReference type="HAMAP-Rule" id="MF_01523"/>
    </source>
</evidence>
<dbReference type="EMBL" id="CP007142">
    <property type="protein sequence ID" value="AJQ96522.1"/>
    <property type="molecule type" value="Genomic_DNA"/>
</dbReference>
<feature type="binding site" evidence="1">
    <location>
        <position position="104"/>
    </location>
    <ligand>
        <name>S-adenosyl-L-methionine</name>
        <dbReference type="ChEBI" id="CHEBI:59789"/>
    </ligand>
</feature>
<keyword evidence="1" id="KW-0698">rRNA processing</keyword>
<dbReference type="EC" id="2.1.1.242" evidence="1"/>
<dbReference type="PANTHER" id="PTHR36112:SF1">
    <property type="entry name" value="RIBOSOMAL RNA SMALL SUBUNIT METHYLTRANSFERASE J"/>
    <property type="match status" value="1"/>
</dbReference>
<comment type="caution">
    <text evidence="1">Lacks conserved residue(s) required for the propagation of feature annotation.</text>
</comment>
<dbReference type="InterPro" id="IPR007536">
    <property type="entry name" value="16SrRNA_methylTrfase_J"/>
</dbReference>
<comment type="similarity">
    <text evidence="1">Belongs to the methyltransferase superfamily. RsmJ family.</text>
</comment>
<dbReference type="AlphaFoldDB" id="A0A0C5VPE2"/>
<dbReference type="Proteomes" id="UP000032266">
    <property type="component" value="Chromosome"/>
</dbReference>
<keyword evidence="1" id="KW-0963">Cytoplasm</keyword>
<dbReference type="SUPFAM" id="SSF53335">
    <property type="entry name" value="S-adenosyl-L-methionine-dependent methyltransferases"/>
    <property type="match status" value="1"/>
</dbReference>
<comment type="subcellular location">
    <subcellularLocation>
        <location evidence="1">Cytoplasm</location>
    </subcellularLocation>
</comment>
<proteinExistence type="inferred from homology"/>
<organism evidence="2 3">
    <name type="scientific">Gynuella sunshinyii YC6258</name>
    <dbReference type="NCBI Taxonomy" id="1445510"/>
    <lineage>
        <taxon>Bacteria</taxon>
        <taxon>Pseudomonadati</taxon>
        <taxon>Pseudomonadota</taxon>
        <taxon>Gammaproteobacteria</taxon>
        <taxon>Oceanospirillales</taxon>
        <taxon>Saccharospirillaceae</taxon>
        <taxon>Gynuella</taxon>
    </lineage>
</organism>
<gene>
    <name evidence="1" type="primary">rsmJ</name>
    <name evidence="2" type="ORF">YC6258_04490</name>
</gene>
<keyword evidence="3" id="KW-1185">Reference proteome</keyword>
<keyword evidence="1" id="KW-0949">S-adenosyl-L-methionine</keyword>
<protein>
    <recommendedName>
        <fullName evidence="1">Ribosomal RNA small subunit methyltransferase J</fullName>
        <ecNumber evidence="1">2.1.1.242</ecNumber>
    </recommendedName>
    <alternativeName>
        <fullName evidence="1">16S rRNA m2G1516 methyltransferase</fullName>
    </alternativeName>
    <alternativeName>
        <fullName evidence="1">rRNA (guanine-N(2)-)-methyltransferase</fullName>
    </alternativeName>
</protein>
<name>A0A0C5VPE2_9GAMM</name>
<dbReference type="HOGENOM" id="CLU_076324_0_0_6"/>
<keyword evidence="1" id="KW-0489">Methyltransferase</keyword>
<evidence type="ECO:0000313" key="3">
    <source>
        <dbReference type="Proteomes" id="UP000032266"/>
    </source>
</evidence>
<dbReference type="STRING" id="1445510.YC6258_04490"/>
<comment type="catalytic activity">
    <reaction evidence="1">
        <text>guanosine(1516) in 16S rRNA + S-adenosyl-L-methionine = N(2)-methylguanosine(1516) in 16S rRNA + S-adenosyl-L-homocysteine + H(+)</text>
        <dbReference type="Rhea" id="RHEA:43220"/>
        <dbReference type="Rhea" id="RHEA-COMP:10412"/>
        <dbReference type="Rhea" id="RHEA-COMP:10413"/>
        <dbReference type="ChEBI" id="CHEBI:15378"/>
        <dbReference type="ChEBI" id="CHEBI:57856"/>
        <dbReference type="ChEBI" id="CHEBI:59789"/>
        <dbReference type="ChEBI" id="CHEBI:74269"/>
        <dbReference type="ChEBI" id="CHEBI:74481"/>
        <dbReference type="EC" id="2.1.1.242"/>
    </reaction>
</comment>
<dbReference type="Pfam" id="PF04445">
    <property type="entry name" value="SAM_MT"/>
    <property type="match status" value="1"/>
</dbReference>
<dbReference type="GO" id="GO:0005737">
    <property type="term" value="C:cytoplasm"/>
    <property type="evidence" value="ECO:0007669"/>
    <property type="project" value="UniProtKB-SubCell"/>
</dbReference>